<protein>
    <submittedName>
        <fullName evidence="2">Uncharacterized protein</fullName>
    </submittedName>
</protein>
<feature type="region of interest" description="Disordered" evidence="1">
    <location>
        <begin position="460"/>
        <end position="498"/>
    </location>
</feature>
<gene>
    <name evidence="2" type="ORF">ECRASSUSDP1_LOCUS6831</name>
</gene>
<feature type="compositionally biased region" description="Basic residues" evidence="1">
    <location>
        <begin position="488"/>
        <end position="498"/>
    </location>
</feature>
<comment type="caution">
    <text evidence="2">The sequence shown here is derived from an EMBL/GenBank/DDBJ whole genome shotgun (WGS) entry which is preliminary data.</text>
</comment>
<accession>A0AAD1UHQ3</accession>
<dbReference type="Proteomes" id="UP001295684">
    <property type="component" value="Unassembled WGS sequence"/>
</dbReference>
<evidence type="ECO:0000313" key="3">
    <source>
        <dbReference type="Proteomes" id="UP001295684"/>
    </source>
</evidence>
<reference evidence="2" key="1">
    <citation type="submission" date="2023-07" db="EMBL/GenBank/DDBJ databases">
        <authorList>
            <consortium name="AG Swart"/>
            <person name="Singh M."/>
            <person name="Singh A."/>
            <person name="Seah K."/>
            <person name="Emmerich C."/>
        </authorList>
    </citation>
    <scope>NUCLEOTIDE SEQUENCE</scope>
    <source>
        <strain evidence="2">DP1</strain>
    </source>
</reference>
<evidence type="ECO:0000313" key="2">
    <source>
        <dbReference type="EMBL" id="CAI2365505.1"/>
    </source>
</evidence>
<name>A0AAD1UHQ3_EUPCR</name>
<proteinExistence type="predicted"/>
<evidence type="ECO:0000256" key="1">
    <source>
        <dbReference type="SAM" id="MobiDB-lite"/>
    </source>
</evidence>
<keyword evidence="3" id="KW-1185">Reference proteome</keyword>
<sequence length="498" mass="57250">MEHFSAEELLALQDVIESDSKQSEQVLENSLEIIHDTLSQEIQKLNTFVDKIGRSTSNSFTDMGQNNPGNNPYEQSNLPPINRRENKYVTFSVNASKDFRMSLVKKSVNRLKEKAPDTLKIKEVLSDNLAHSSPIELYSTLYSLSPEVWSIYRRFRKDCIIATIHSKFKPEQKLSLNVESDGRVYDGNTQISIPDPLNESEISQTLQLICRCIEQEVEAELEVYIENEVYILPITIQEHLFSIFLTILLDFMITCGYITEEQKNSMFKHNEENDLNLTIGFGEESKHPDLEPLFPCDINTKLFMIERINHLEDKLTTIILQNPTLASIEEGGNPNTMILSNTCRMVSNAMAEGIDQILAKMMKDELDHCMSSSQNSFYESESSYVSQNFSKKGKHKKNQLHQFEASEDNDFDNNLNSNFHNNSERYTVANSVAASDRQVIKLLQKNSIEKSYVNNIPEVSEEDLRQSQSPRIYMSHSRSKNKEDFKNNTKKSQKYTIE</sequence>
<feature type="region of interest" description="Disordered" evidence="1">
    <location>
        <begin position="56"/>
        <end position="80"/>
    </location>
</feature>
<feature type="compositionally biased region" description="Polar residues" evidence="1">
    <location>
        <begin position="56"/>
        <end position="79"/>
    </location>
</feature>
<dbReference type="EMBL" id="CAMPGE010006633">
    <property type="protein sequence ID" value="CAI2365505.1"/>
    <property type="molecule type" value="Genomic_DNA"/>
</dbReference>
<organism evidence="2 3">
    <name type="scientific">Euplotes crassus</name>
    <dbReference type="NCBI Taxonomy" id="5936"/>
    <lineage>
        <taxon>Eukaryota</taxon>
        <taxon>Sar</taxon>
        <taxon>Alveolata</taxon>
        <taxon>Ciliophora</taxon>
        <taxon>Intramacronucleata</taxon>
        <taxon>Spirotrichea</taxon>
        <taxon>Hypotrichia</taxon>
        <taxon>Euplotida</taxon>
        <taxon>Euplotidae</taxon>
        <taxon>Moneuplotes</taxon>
    </lineage>
</organism>
<dbReference type="AlphaFoldDB" id="A0AAD1UHQ3"/>